<comment type="similarity">
    <text evidence="1">Belongs to the UPF0276 family.</text>
</comment>
<evidence type="ECO:0000313" key="3">
    <source>
        <dbReference type="Proteomes" id="UP000311008"/>
    </source>
</evidence>
<keyword evidence="3" id="KW-1185">Reference proteome</keyword>
<sequence>MAQQSDICGAGLGLKREWLPQLKQQHGQPSLERLQFLEIAPENWIQAGGKYAAELDWLTQHYPIACHGLCLSLGGPDPLNVGFLKQVKQFLADFEIPLYTEHLSYCSDTSNGYIYDLLPIPFTSEAVHYVAQRIRQTQDILERRIAVENASFYVAAPIADMDEIIFINAVLSEADCDLHLDINNVYVNSVNFGFDPYAFLNQLPAERIVYGHMAGHLQIEDRVLVDTHGESIIDPVWQLLSHAYDHLGVFPTLLERDTNIPPLTSLMQEVNRIAELQQTMPPKSQPIRRKVA</sequence>
<evidence type="ECO:0000313" key="2">
    <source>
        <dbReference type="EMBL" id="QDC43477.1"/>
    </source>
</evidence>
<dbReference type="AlphaFoldDB" id="A0A5B8CQJ1"/>
<dbReference type="EMBL" id="CP040946">
    <property type="protein sequence ID" value="QDC43477.1"/>
    <property type="molecule type" value="Genomic_DNA"/>
</dbReference>
<dbReference type="RefSeq" id="WP_140002550.1">
    <property type="nucleotide sequence ID" value="NZ_CP040946.1"/>
</dbReference>
<dbReference type="KEGG" id="mmec:FIU01_02335"/>
<organism evidence="2 3">
    <name type="scientific">Methylophilus medardicus</name>
    <dbReference type="NCBI Taxonomy" id="2588534"/>
    <lineage>
        <taxon>Bacteria</taxon>
        <taxon>Pseudomonadati</taxon>
        <taxon>Pseudomonadota</taxon>
        <taxon>Betaproteobacteria</taxon>
        <taxon>Nitrosomonadales</taxon>
        <taxon>Methylophilaceae</taxon>
        <taxon>Methylophilus</taxon>
    </lineage>
</organism>
<dbReference type="PANTHER" id="PTHR42194:SF1">
    <property type="entry name" value="UPF0276 PROTEIN HI_1600"/>
    <property type="match status" value="1"/>
</dbReference>
<accession>A0A5B8CQJ1</accession>
<dbReference type="InterPro" id="IPR007801">
    <property type="entry name" value="MbnB/TglH/ChrH"/>
</dbReference>
<dbReference type="PANTHER" id="PTHR42194">
    <property type="entry name" value="UPF0276 PROTEIN HI_1600"/>
    <property type="match status" value="1"/>
</dbReference>
<dbReference type="Gene3D" id="3.20.20.150">
    <property type="entry name" value="Divalent-metal-dependent TIM barrel enzymes"/>
    <property type="match status" value="1"/>
</dbReference>
<dbReference type="InterPro" id="IPR036237">
    <property type="entry name" value="Xyl_isomerase-like_sf"/>
</dbReference>
<dbReference type="Pfam" id="PF05114">
    <property type="entry name" value="MbnB_TglH_ChrH"/>
    <property type="match status" value="1"/>
</dbReference>
<dbReference type="Proteomes" id="UP000311008">
    <property type="component" value="Chromosome"/>
</dbReference>
<proteinExistence type="inferred from homology"/>
<gene>
    <name evidence="2" type="ORF">FIU01_02335</name>
</gene>
<reference evidence="3" key="1">
    <citation type="journal article" date="2019" name="ISME J.">
        <title>Evolution in action: habitat transition from sediment to the pelagial leads to genome streamlining in Methylophilaceae.</title>
        <authorList>
            <person name="Salcher M."/>
            <person name="Schaefle D."/>
            <person name="Kaspar M."/>
            <person name="Neuenschwander S.M."/>
            <person name="Ghai R."/>
        </authorList>
    </citation>
    <scope>NUCLEOTIDE SEQUENCE [LARGE SCALE GENOMIC DNA]</scope>
    <source>
        <strain evidence="3">MMS-M-51</strain>
    </source>
</reference>
<dbReference type="NCBIfam" id="NF003818">
    <property type="entry name" value="PRK05409.1"/>
    <property type="match status" value="1"/>
</dbReference>
<dbReference type="OrthoDB" id="9763101at2"/>
<dbReference type="HAMAP" id="MF_00697">
    <property type="entry name" value="UPF0276"/>
    <property type="match status" value="1"/>
</dbReference>
<dbReference type="SUPFAM" id="SSF51658">
    <property type="entry name" value="Xylose isomerase-like"/>
    <property type="match status" value="1"/>
</dbReference>
<name>A0A5B8CQJ1_9PROT</name>
<protein>
    <recommendedName>
        <fullName evidence="1">UPF0276 protein FIU01_02335</fullName>
    </recommendedName>
</protein>
<evidence type="ECO:0000256" key="1">
    <source>
        <dbReference type="HAMAP-Rule" id="MF_00697"/>
    </source>
</evidence>